<proteinExistence type="predicted"/>
<sequence>MRSHWGVENSLHWVLDVIFREDDSRIRMGYGAESFNVIRQISLNLLKKEVSKLSIKRKRFMAGLDDLFREKVLFSL</sequence>
<protein>
    <submittedName>
        <fullName evidence="1">Transposase</fullName>
    </submittedName>
</protein>
<dbReference type="EMBL" id="FUKJ01000449">
    <property type="protein sequence ID" value="SJM95998.1"/>
    <property type="molecule type" value="Genomic_DNA"/>
</dbReference>
<evidence type="ECO:0000313" key="3">
    <source>
        <dbReference type="Proteomes" id="UP000195442"/>
    </source>
</evidence>
<evidence type="ECO:0000313" key="1">
    <source>
        <dbReference type="EMBL" id="SJM95161.1"/>
    </source>
</evidence>
<dbReference type="PANTHER" id="PTHR30298:SF0">
    <property type="entry name" value="PROTEIN YBFL-RELATED"/>
    <property type="match status" value="1"/>
</dbReference>
<gene>
    <name evidence="1" type="ORF">CRENPOLYSF2_4660003</name>
    <name evidence="2" type="ORF">CRENPOLYSF2_820001</name>
</gene>
<reference evidence="1" key="2">
    <citation type="submission" date="2017-02" db="EMBL/GenBank/DDBJ databases">
        <authorList>
            <person name="Peterson S.W."/>
        </authorList>
    </citation>
    <scope>NUCLEOTIDE SEQUENCE [LARGE SCALE GENOMIC DNA]</scope>
    <source>
        <strain evidence="1">RSM_CP2</strain>
    </source>
</reference>
<accession>A0A1R4HGM7</accession>
<name>A0A1R4HGM7_9GAMM</name>
<reference evidence="3" key="1">
    <citation type="submission" date="2017-02" db="EMBL/GenBank/DDBJ databases">
        <authorList>
            <person name="Daims H."/>
        </authorList>
    </citation>
    <scope>NUCLEOTIDE SEQUENCE [LARGE SCALE GENOMIC DNA]</scope>
</reference>
<dbReference type="AlphaFoldDB" id="A0A1R4HGM7"/>
<dbReference type="PANTHER" id="PTHR30298">
    <property type="entry name" value="H REPEAT-ASSOCIATED PREDICTED TRANSPOSASE"/>
    <property type="match status" value="1"/>
</dbReference>
<organism evidence="1 3">
    <name type="scientific">Crenothrix polyspora</name>
    <dbReference type="NCBI Taxonomy" id="360316"/>
    <lineage>
        <taxon>Bacteria</taxon>
        <taxon>Pseudomonadati</taxon>
        <taxon>Pseudomonadota</taxon>
        <taxon>Gammaproteobacteria</taxon>
        <taxon>Methylococcales</taxon>
        <taxon>Crenotrichaceae</taxon>
        <taxon>Crenothrix</taxon>
    </lineage>
</organism>
<dbReference type="Proteomes" id="UP000195442">
    <property type="component" value="Unassembled WGS sequence"/>
</dbReference>
<dbReference type="InterPro" id="IPR051698">
    <property type="entry name" value="Transposase_11-like"/>
</dbReference>
<keyword evidence="3" id="KW-1185">Reference proteome</keyword>
<dbReference type="EMBL" id="FUKJ01000408">
    <property type="protein sequence ID" value="SJM95161.1"/>
    <property type="molecule type" value="Genomic_DNA"/>
</dbReference>
<evidence type="ECO:0000313" key="2">
    <source>
        <dbReference type="EMBL" id="SJM95998.1"/>
    </source>
</evidence>